<sequence>MDCKDKKKLLLNLDKLHTTDLGVMRIRRNLSLDAEDAVVWCREMIGNPNTCITRNGKNWYAENEFCIITVNAFSYTIITAHRRKKPS</sequence>
<proteinExistence type="predicted"/>
<dbReference type="EMBL" id="BQNJ01000002">
    <property type="protein sequence ID" value="GKH02330.1"/>
    <property type="molecule type" value="Genomic_DNA"/>
</dbReference>
<dbReference type="AlphaFoldDB" id="A0A413WY95"/>
<gene>
    <name evidence="1" type="ORF">CE91St55_43110</name>
</gene>
<dbReference type="InterPro" id="IPR024229">
    <property type="entry name" value="DUF3781"/>
</dbReference>
<organism evidence="1 2">
    <name type="scientific">Hungatella hathewayi</name>
    <dbReference type="NCBI Taxonomy" id="154046"/>
    <lineage>
        <taxon>Bacteria</taxon>
        <taxon>Bacillati</taxon>
        <taxon>Bacillota</taxon>
        <taxon>Clostridia</taxon>
        <taxon>Lachnospirales</taxon>
        <taxon>Lachnospiraceae</taxon>
        <taxon>Hungatella</taxon>
    </lineage>
</organism>
<name>A0A413WY95_9FIRM</name>
<evidence type="ECO:0000313" key="2">
    <source>
        <dbReference type="Proteomes" id="UP001055091"/>
    </source>
</evidence>
<dbReference type="RefSeq" id="WP_006777055.1">
    <property type="nucleotide sequence ID" value="NZ_BQNJ01000002.1"/>
</dbReference>
<dbReference type="Pfam" id="PF12636">
    <property type="entry name" value="DUF3781"/>
    <property type="match status" value="1"/>
</dbReference>
<evidence type="ECO:0000313" key="1">
    <source>
        <dbReference type="EMBL" id="GKH02330.1"/>
    </source>
</evidence>
<protein>
    <submittedName>
        <fullName evidence="1">Uncharacterized protein</fullName>
    </submittedName>
</protein>
<dbReference type="Proteomes" id="UP001055091">
    <property type="component" value="Unassembled WGS sequence"/>
</dbReference>
<dbReference type="GeneID" id="93148504"/>
<accession>A0A413WY95</accession>
<comment type="caution">
    <text evidence="1">The sequence shown here is derived from an EMBL/GenBank/DDBJ whole genome shotgun (WGS) entry which is preliminary data.</text>
</comment>
<reference evidence="1" key="1">
    <citation type="submission" date="2022-01" db="EMBL/GenBank/DDBJ databases">
        <title>Novel bile acid biosynthetic pathways are enriched in the microbiome of centenarians.</title>
        <authorList>
            <person name="Sato Y."/>
            <person name="Atarashi K."/>
            <person name="Plichta R.D."/>
            <person name="Arai Y."/>
            <person name="Sasajima S."/>
            <person name="Kearney M.S."/>
            <person name="Suda W."/>
            <person name="Takeshita K."/>
            <person name="Sasaki T."/>
            <person name="Okamoto S."/>
            <person name="Skelly N.A."/>
            <person name="Okamura Y."/>
            <person name="Vlamakis H."/>
            <person name="Li Y."/>
            <person name="Tanoue T."/>
            <person name="Takei H."/>
            <person name="Nittono H."/>
            <person name="Narushima S."/>
            <person name="Irie J."/>
            <person name="Itoh H."/>
            <person name="Moriya K."/>
            <person name="Sugiura Y."/>
            <person name="Suematsu M."/>
            <person name="Moritoki N."/>
            <person name="Shibata S."/>
            <person name="Littman R.D."/>
            <person name="Fischbach A.M."/>
            <person name="Uwamino Y."/>
            <person name="Inoue T."/>
            <person name="Honda A."/>
            <person name="Hattori M."/>
            <person name="Murai T."/>
            <person name="Xavier J.R."/>
            <person name="Hirose N."/>
            <person name="Honda K."/>
        </authorList>
    </citation>
    <scope>NUCLEOTIDE SEQUENCE</scope>
    <source>
        <strain evidence="1">CE91-St55</strain>
    </source>
</reference>